<comment type="caution">
    <text evidence="6">The sequence shown here is derived from an EMBL/GenBank/DDBJ whole genome shotgun (WGS) entry which is preliminary data.</text>
</comment>
<evidence type="ECO:0000256" key="2">
    <source>
        <dbReference type="ARBA" id="ARBA00022771"/>
    </source>
</evidence>
<dbReference type="InterPro" id="IPR002893">
    <property type="entry name" value="Znf_MYND"/>
</dbReference>
<gene>
    <name evidence="6" type="ORF">FB45DRAFT_1060682</name>
</gene>
<keyword evidence="2 4" id="KW-0863">Zinc-finger</keyword>
<evidence type="ECO:0000256" key="4">
    <source>
        <dbReference type="PROSITE-ProRule" id="PRU00134"/>
    </source>
</evidence>
<proteinExistence type="predicted"/>
<evidence type="ECO:0000313" key="6">
    <source>
        <dbReference type="EMBL" id="KAJ7626210.1"/>
    </source>
</evidence>
<sequence length="314" mass="34306">MVSSTPGVRRSLAAAWTTLLRQYEDDFEHFVDAMKTPMPVLAIIKTQPHLDELIEGCGGSTESLLKALKKHISLATASSNSRLAAIAIGPVLLILENIGYVSVEIAQQFLEQGIIASPVSALGVEGMPPNNPVRPVAAELGVGVLIDYLELRTEYRWTLQALRAGLLERVILWGIKLGNVSESEAGRLPELLLVVLRRILVFPSAIVKLRDALSRVEAASSSPAFAQSVLYAPWMALKNTVDERVRLLEIWKTDESTSTLACDNLQCERVDNKDCFRCCAGCGIAAYCSRTCQRADWGEGHRDECSSLLSAQGR</sequence>
<dbReference type="GO" id="GO:0008270">
    <property type="term" value="F:zinc ion binding"/>
    <property type="evidence" value="ECO:0007669"/>
    <property type="project" value="UniProtKB-KW"/>
</dbReference>
<keyword evidence="3" id="KW-0862">Zinc</keyword>
<dbReference type="Gene3D" id="6.10.140.2220">
    <property type="match status" value="1"/>
</dbReference>
<evidence type="ECO:0000256" key="1">
    <source>
        <dbReference type="ARBA" id="ARBA00022723"/>
    </source>
</evidence>
<dbReference type="Pfam" id="PF01753">
    <property type="entry name" value="zf-MYND"/>
    <property type="match status" value="1"/>
</dbReference>
<accession>A0AAD7BNX3</accession>
<dbReference type="Proteomes" id="UP001221142">
    <property type="component" value="Unassembled WGS sequence"/>
</dbReference>
<keyword evidence="1" id="KW-0479">Metal-binding</keyword>
<organism evidence="6 7">
    <name type="scientific">Roridomyces roridus</name>
    <dbReference type="NCBI Taxonomy" id="1738132"/>
    <lineage>
        <taxon>Eukaryota</taxon>
        <taxon>Fungi</taxon>
        <taxon>Dikarya</taxon>
        <taxon>Basidiomycota</taxon>
        <taxon>Agaricomycotina</taxon>
        <taxon>Agaricomycetes</taxon>
        <taxon>Agaricomycetidae</taxon>
        <taxon>Agaricales</taxon>
        <taxon>Marasmiineae</taxon>
        <taxon>Mycenaceae</taxon>
        <taxon>Roridomyces</taxon>
    </lineage>
</organism>
<dbReference type="PROSITE" id="PS50865">
    <property type="entry name" value="ZF_MYND_2"/>
    <property type="match status" value="1"/>
</dbReference>
<keyword evidence="7" id="KW-1185">Reference proteome</keyword>
<evidence type="ECO:0000256" key="3">
    <source>
        <dbReference type="ARBA" id="ARBA00022833"/>
    </source>
</evidence>
<feature type="non-terminal residue" evidence="6">
    <location>
        <position position="314"/>
    </location>
</feature>
<feature type="domain" description="MYND-type" evidence="5">
    <location>
        <begin position="264"/>
        <end position="305"/>
    </location>
</feature>
<dbReference type="SUPFAM" id="SSF144232">
    <property type="entry name" value="HIT/MYND zinc finger-like"/>
    <property type="match status" value="1"/>
</dbReference>
<name>A0AAD7BNX3_9AGAR</name>
<dbReference type="EMBL" id="JARKIF010000012">
    <property type="protein sequence ID" value="KAJ7626210.1"/>
    <property type="molecule type" value="Genomic_DNA"/>
</dbReference>
<dbReference type="AlphaFoldDB" id="A0AAD7BNX3"/>
<protein>
    <recommendedName>
        <fullName evidence="5">MYND-type domain-containing protein</fullName>
    </recommendedName>
</protein>
<reference evidence="6" key="1">
    <citation type="submission" date="2023-03" db="EMBL/GenBank/DDBJ databases">
        <title>Massive genome expansion in bonnet fungi (Mycena s.s.) driven by repeated elements and novel gene families across ecological guilds.</title>
        <authorList>
            <consortium name="Lawrence Berkeley National Laboratory"/>
            <person name="Harder C.B."/>
            <person name="Miyauchi S."/>
            <person name="Viragh M."/>
            <person name="Kuo A."/>
            <person name="Thoen E."/>
            <person name="Andreopoulos B."/>
            <person name="Lu D."/>
            <person name="Skrede I."/>
            <person name="Drula E."/>
            <person name="Henrissat B."/>
            <person name="Morin E."/>
            <person name="Kohler A."/>
            <person name="Barry K."/>
            <person name="LaButti K."/>
            <person name="Morin E."/>
            <person name="Salamov A."/>
            <person name="Lipzen A."/>
            <person name="Mereny Z."/>
            <person name="Hegedus B."/>
            <person name="Baldrian P."/>
            <person name="Stursova M."/>
            <person name="Weitz H."/>
            <person name="Taylor A."/>
            <person name="Grigoriev I.V."/>
            <person name="Nagy L.G."/>
            <person name="Martin F."/>
            <person name="Kauserud H."/>
        </authorList>
    </citation>
    <scope>NUCLEOTIDE SEQUENCE</scope>
    <source>
        <strain evidence="6">9284</strain>
    </source>
</reference>
<evidence type="ECO:0000313" key="7">
    <source>
        <dbReference type="Proteomes" id="UP001221142"/>
    </source>
</evidence>
<evidence type="ECO:0000259" key="5">
    <source>
        <dbReference type="PROSITE" id="PS50865"/>
    </source>
</evidence>